<name>A0A0D0AFX9_9AGAM</name>
<dbReference type="InterPro" id="IPR011009">
    <property type="entry name" value="Kinase-like_dom_sf"/>
</dbReference>
<dbReference type="Gene3D" id="3.30.200.20">
    <property type="entry name" value="Phosphorylase Kinase, domain 1"/>
    <property type="match status" value="1"/>
</dbReference>
<gene>
    <name evidence="2" type="ORF">CY34DRAFT_257061</name>
</gene>
<dbReference type="HOGENOM" id="CLU_1817079_0_0_1"/>
<dbReference type="EMBL" id="KN835295">
    <property type="protein sequence ID" value="KIK40656.1"/>
    <property type="molecule type" value="Genomic_DNA"/>
</dbReference>
<accession>A0A0D0AFX9</accession>
<dbReference type="Proteomes" id="UP000054485">
    <property type="component" value="Unassembled WGS sequence"/>
</dbReference>
<reference evidence="2 3" key="1">
    <citation type="submission" date="2014-04" db="EMBL/GenBank/DDBJ databases">
        <authorList>
            <consortium name="DOE Joint Genome Institute"/>
            <person name="Kuo A."/>
            <person name="Ruytinx J."/>
            <person name="Rineau F."/>
            <person name="Colpaert J."/>
            <person name="Kohler A."/>
            <person name="Nagy L.G."/>
            <person name="Floudas D."/>
            <person name="Copeland A."/>
            <person name="Barry K.W."/>
            <person name="Cichocki N."/>
            <person name="Veneault-Fourrey C."/>
            <person name="LaButti K."/>
            <person name="Lindquist E.A."/>
            <person name="Lipzen A."/>
            <person name="Lundell T."/>
            <person name="Morin E."/>
            <person name="Murat C."/>
            <person name="Sun H."/>
            <person name="Tunlid A."/>
            <person name="Henrissat B."/>
            <person name="Grigoriev I.V."/>
            <person name="Hibbett D.S."/>
            <person name="Martin F."/>
            <person name="Nordberg H.P."/>
            <person name="Cantor M.N."/>
            <person name="Hua S.X."/>
        </authorList>
    </citation>
    <scope>NUCLEOTIDE SEQUENCE [LARGE SCALE GENOMIC DNA]</scope>
    <source>
        <strain evidence="2 3">UH-Slu-Lm8-n1</strain>
    </source>
</reference>
<evidence type="ECO:0000256" key="1">
    <source>
        <dbReference type="SAM" id="MobiDB-lite"/>
    </source>
</evidence>
<feature type="region of interest" description="Disordered" evidence="1">
    <location>
        <begin position="99"/>
        <end position="129"/>
    </location>
</feature>
<dbReference type="AlphaFoldDB" id="A0A0D0AFX9"/>
<organism evidence="2 3">
    <name type="scientific">Suillus luteus UH-Slu-Lm8-n1</name>
    <dbReference type="NCBI Taxonomy" id="930992"/>
    <lineage>
        <taxon>Eukaryota</taxon>
        <taxon>Fungi</taxon>
        <taxon>Dikarya</taxon>
        <taxon>Basidiomycota</taxon>
        <taxon>Agaricomycotina</taxon>
        <taxon>Agaricomycetes</taxon>
        <taxon>Agaricomycetidae</taxon>
        <taxon>Boletales</taxon>
        <taxon>Suillineae</taxon>
        <taxon>Suillaceae</taxon>
        <taxon>Suillus</taxon>
    </lineage>
</organism>
<reference evidence="3" key="2">
    <citation type="submission" date="2015-01" db="EMBL/GenBank/DDBJ databases">
        <title>Evolutionary Origins and Diversification of the Mycorrhizal Mutualists.</title>
        <authorList>
            <consortium name="DOE Joint Genome Institute"/>
            <consortium name="Mycorrhizal Genomics Consortium"/>
            <person name="Kohler A."/>
            <person name="Kuo A."/>
            <person name="Nagy L.G."/>
            <person name="Floudas D."/>
            <person name="Copeland A."/>
            <person name="Barry K.W."/>
            <person name="Cichocki N."/>
            <person name="Veneault-Fourrey C."/>
            <person name="LaButti K."/>
            <person name="Lindquist E.A."/>
            <person name="Lipzen A."/>
            <person name="Lundell T."/>
            <person name="Morin E."/>
            <person name="Murat C."/>
            <person name="Riley R."/>
            <person name="Ohm R."/>
            <person name="Sun H."/>
            <person name="Tunlid A."/>
            <person name="Henrissat B."/>
            <person name="Grigoriev I.V."/>
            <person name="Hibbett D.S."/>
            <person name="Martin F."/>
        </authorList>
    </citation>
    <scope>NUCLEOTIDE SEQUENCE [LARGE SCALE GENOMIC DNA]</scope>
    <source>
        <strain evidence="3">UH-Slu-Lm8-n1</strain>
    </source>
</reference>
<dbReference type="OrthoDB" id="2800280at2759"/>
<protein>
    <submittedName>
        <fullName evidence="2">Uncharacterized protein</fullName>
    </submittedName>
</protein>
<dbReference type="SUPFAM" id="SSF56112">
    <property type="entry name" value="Protein kinase-like (PK-like)"/>
    <property type="match status" value="1"/>
</dbReference>
<evidence type="ECO:0000313" key="3">
    <source>
        <dbReference type="Proteomes" id="UP000054485"/>
    </source>
</evidence>
<evidence type="ECO:0000313" key="2">
    <source>
        <dbReference type="EMBL" id="KIK40656.1"/>
    </source>
</evidence>
<proteinExistence type="predicted"/>
<dbReference type="InParanoid" id="A0A0D0AFX9"/>
<keyword evidence="3" id="KW-1185">Reference proteome</keyword>
<sequence length="149" mass="16668">MMSTHTNEAPQASFAHGPFRVLRTLGVGGYAKALAAQDIPSNHLMCIKVFQKHNPKHKHTALSLSKELESRQYGIACKKTMTAKDKPAKRFSWYISPGRSVRSARSESSFAPQAKMPPRPTDTPTEEQSPIYSATWYLRGITEADRHIN</sequence>